<evidence type="ECO:0000313" key="2">
    <source>
        <dbReference type="Proteomes" id="UP001154282"/>
    </source>
</evidence>
<protein>
    <submittedName>
        <fullName evidence="1">Uncharacterized protein</fullName>
    </submittedName>
</protein>
<sequence length="153" mass="17198">MDYISQWYPDFMVEPGFVAKPKYEEAVSMSILSDSIELALVQENGDDEGTSYLISGRVGEVKTSWSAECRVHLIHLTIEDDYLDLEVVFPSTNLRKIVSDVVSDKDMANADFVTLINLLGGNSYEFMIALGPWNNVSSYFELLLVKLFFPPGN</sequence>
<proteinExistence type="predicted"/>
<evidence type="ECO:0000313" key="1">
    <source>
        <dbReference type="EMBL" id="CAI0380409.1"/>
    </source>
</evidence>
<comment type="caution">
    <text evidence="1">The sequence shown here is derived from an EMBL/GenBank/DDBJ whole genome shotgun (WGS) entry which is preliminary data.</text>
</comment>
<dbReference type="AlphaFoldDB" id="A0AAV0H7E2"/>
<reference evidence="1" key="1">
    <citation type="submission" date="2022-08" db="EMBL/GenBank/DDBJ databases">
        <authorList>
            <person name="Gutierrez-Valencia J."/>
        </authorList>
    </citation>
    <scope>NUCLEOTIDE SEQUENCE</scope>
</reference>
<gene>
    <name evidence="1" type="ORF">LITE_LOCUS2654</name>
</gene>
<accession>A0AAV0H7E2</accession>
<dbReference type="Proteomes" id="UP001154282">
    <property type="component" value="Unassembled WGS sequence"/>
</dbReference>
<dbReference type="EMBL" id="CAMGYJ010000002">
    <property type="protein sequence ID" value="CAI0380409.1"/>
    <property type="molecule type" value="Genomic_DNA"/>
</dbReference>
<keyword evidence="2" id="KW-1185">Reference proteome</keyword>
<organism evidence="1 2">
    <name type="scientific">Linum tenue</name>
    <dbReference type="NCBI Taxonomy" id="586396"/>
    <lineage>
        <taxon>Eukaryota</taxon>
        <taxon>Viridiplantae</taxon>
        <taxon>Streptophyta</taxon>
        <taxon>Embryophyta</taxon>
        <taxon>Tracheophyta</taxon>
        <taxon>Spermatophyta</taxon>
        <taxon>Magnoliopsida</taxon>
        <taxon>eudicotyledons</taxon>
        <taxon>Gunneridae</taxon>
        <taxon>Pentapetalae</taxon>
        <taxon>rosids</taxon>
        <taxon>fabids</taxon>
        <taxon>Malpighiales</taxon>
        <taxon>Linaceae</taxon>
        <taxon>Linum</taxon>
    </lineage>
</organism>
<name>A0AAV0H7E2_9ROSI</name>